<dbReference type="OrthoDB" id="9797653at2"/>
<dbReference type="Proteomes" id="UP000054623">
    <property type="component" value="Unassembled WGS sequence"/>
</dbReference>
<evidence type="ECO:0000313" key="3">
    <source>
        <dbReference type="Proteomes" id="UP000054623"/>
    </source>
</evidence>
<dbReference type="InterPro" id="IPR044855">
    <property type="entry name" value="CoA-Trfase_III_dom3_sf"/>
</dbReference>
<dbReference type="Gene3D" id="3.30.1540.10">
    <property type="entry name" value="formyl-coa transferase, domain 3"/>
    <property type="match status" value="1"/>
</dbReference>
<dbReference type="PANTHER" id="PTHR48207:SF3">
    <property type="entry name" value="SUCCINATE--HYDROXYMETHYLGLUTARATE COA-TRANSFERASE"/>
    <property type="match status" value="1"/>
</dbReference>
<keyword evidence="1" id="KW-0808">Transferase</keyword>
<accession>A0A0W1JKK3</accession>
<dbReference type="RefSeq" id="WP_005813991.1">
    <property type="nucleotide sequence ID" value="NZ_CABKQQ010000051.1"/>
</dbReference>
<dbReference type="AlphaFoldDB" id="A0A0W1JKK3"/>
<sequence>MKRAEIPQFGPLQGVRVICAGLATAGPYAATMMSDFGAEVINIESAVVPDQSRAAGGSAFKQDHRNQRALALHIPSPQGREVFCKLIKEADIFIENSKGGQWKRWGMTDETMWEVNPKLVIVHVTGYGLSGDPNYVERPSWDAIGQAFGTLVSVNGTEDVPMATNPYMCDATTALYASWAALAAYIRAQKTGIGDSIDCTQFESVLRGQSGWPLKYFSEGFQPARTGGENAVGAAFKAFKCQDGFVFICFGGPGIMKVGLPFFGFEWGSELFPRAVPWVLQGTEGARVLEAKINEWCAAKTVEEAEKELNEAGIPVSPVMTYAMAEKHPHYIARETFTEWETVDGEKIKGVNVVPKLAKEPGKVWRGAPKYGMDNEDILAELGYSSEEILALYNDKVLAKE</sequence>
<dbReference type="InterPro" id="IPR050483">
    <property type="entry name" value="CoA-transferase_III_domain"/>
</dbReference>
<comment type="caution">
    <text evidence="2">The sequence shown here is derived from an EMBL/GenBank/DDBJ whole genome shotgun (WGS) entry which is preliminary data.</text>
</comment>
<organism evidence="2 3">
    <name type="scientific">Desulfitobacterium hafniense</name>
    <name type="common">Desulfitobacterium frappieri</name>
    <dbReference type="NCBI Taxonomy" id="49338"/>
    <lineage>
        <taxon>Bacteria</taxon>
        <taxon>Bacillati</taxon>
        <taxon>Bacillota</taxon>
        <taxon>Clostridia</taxon>
        <taxon>Eubacteriales</taxon>
        <taxon>Desulfitobacteriaceae</taxon>
        <taxon>Desulfitobacterium</taxon>
    </lineage>
</organism>
<name>A0A0W1JKK3_DESHA</name>
<protein>
    <submittedName>
        <fullName evidence="2">Bile-acid-CoA hydrolase</fullName>
    </submittedName>
</protein>
<dbReference type="Gene3D" id="3.40.50.10540">
    <property type="entry name" value="Crotonobetainyl-coa:carnitine coa-transferase, domain 1"/>
    <property type="match status" value="1"/>
</dbReference>
<dbReference type="InterPro" id="IPR023606">
    <property type="entry name" value="CoA-Trfase_III_dom_1_sf"/>
</dbReference>
<evidence type="ECO:0000256" key="1">
    <source>
        <dbReference type="ARBA" id="ARBA00022679"/>
    </source>
</evidence>
<dbReference type="GO" id="GO:0008410">
    <property type="term" value="F:CoA-transferase activity"/>
    <property type="evidence" value="ECO:0007669"/>
    <property type="project" value="TreeGrafter"/>
</dbReference>
<dbReference type="PANTHER" id="PTHR48207">
    <property type="entry name" value="SUCCINATE--HYDROXYMETHYLGLUTARATE COA-TRANSFERASE"/>
    <property type="match status" value="1"/>
</dbReference>
<evidence type="ECO:0000313" key="2">
    <source>
        <dbReference type="EMBL" id="KTE91704.1"/>
    </source>
</evidence>
<dbReference type="InterPro" id="IPR003673">
    <property type="entry name" value="CoA-Trfase_fam_III"/>
</dbReference>
<keyword evidence="2" id="KW-0378">Hydrolase</keyword>
<dbReference type="SUPFAM" id="SSF89796">
    <property type="entry name" value="CoA-transferase family III (CaiB/BaiF)"/>
    <property type="match status" value="1"/>
</dbReference>
<reference evidence="2 3" key="1">
    <citation type="submission" date="2015-12" db="EMBL/GenBank/DDBJ databases">
        <title>Draft Genome Sequence of Desulfitobacterium hafniense Strain DH, a Sulfate-reducing Bacterium Isolated from Paddy Soils.</title>
        <authorList>
            <person name="Bao P."/>
            <person name="Zhang X."/>
            <person name="Li G."/>
        </authorList>
    </citation>
    <scope>NUCLEOTIDE SEQUENCE [LARGE SCALE GENOMIC DNA]</scope>
    <source>
        <strain evidence="2 3">DH</strain>
    </source>
</reference>
<dbReference type="GO" id="GO:0016787">
    <property type="term" value="F:hydrolase activity"/>
    <property type="evidence" value="ECO:0007669"/>
    <property type="project" value="UniProtKB-KW"/>
</dbReference>
<proteinExistence type="predicted"/>
<dbReference type="EMBL" id="LOCK01000020">
    <property type="protein sequence ID" value="KTE91704.1"/>
    <property type="molecule type" value="Genomic_DNA"/>
</dbReference>
<gene>
    <name evidence="2" type="ORF">AT727_20900</name>
</gene>
<dbReference type="Pfam" id="PF02515">
    <property type="entry name" value="CoA_transf_3"/>
    <property type="match status" value="1"/>
</dbReference>